<proteinExistence type="predicted"/>
<keyword evidence="2" id="KW-1185">Reference proteome</keyword>
<reference evidence="1" key="1">
    <citation type="journal article" date="2019" name="Environ. Microbiol.">
        <title>Fungal ecological strategies reflected in gene transcription - a case study of two litter decomposers.</title>
        <authorList>
            <person name="Barbi F."/>
            <person name="Kohler A."/>
            <person name="Barry K."/>
            <person name="Baskaran P."/>
            <person name="Daum C."/>
            <person name="Fauchery L."/>
            <person name="Ihrmark K."/>
            <person name="Kuo A."/>
            <person name="LaButti K."/>
            <person name="Lipzen A."/>
            <person name="Morin E."/>
            <person name="Grigoriev I.V."/>
            <person name="Henrissat B."/>
            <person name="Lindahl B."/>
            <person name="Martin F."/>
        </authorList>
    </citation>
    <scope>NUCLEOTIDE SEQUENCE</scope>
    <source>
        <strain evidence="1">JB14</strain>
    </source>
</reference>
<evidence type="ECO:0000313" key="1">
    <source>
        <dbReference type="EMBL" id="KAE9395686.1"/>
    </source>
</evidence>
<dbReference type="OrthoDB" id="6260732at2759"/>
<name>A0A6A4HCZ6_9AGAR</name>
<organism evidence="1 2">
    <name type="scientific">Gymnopus androsaceus JB14</name>
    <dbReference type="NCBI Taxonomy" id="1447944"/>
    <lineage>
        <taxon>Eukaryota</taxon>
        <taxon>Fungi</taxon>
        <taxon>Dikarya</taxon>
        <taxon>Basidiomycota</taxon>
        <taxon>Agaricomycotina</taxon>
        <taxon>Agaricomycetes</taxon>
        <taxon>Agaricomycetidae</taxon>
        <taxon>Agaricales</taxon>
        <taxon>Marasmiineae</taxon>
        <taxon>Omphalotaceae</taxon>
        <taxon>Gymnopus</taxon>
    </lineage>
</organism>
<dbReference type="AlphaFoldDB" id="A0A6A4HCZ6"/>
<accession>A0A6A4HCZ6</accession>
<protein>
    <submittedName>
        <fullName evidence="1">Uncharacterized protein</fullName>
    </submittedName>
</protein>
<gene>
    <name evidence="1" type="ORF">BT96DRAFT_997489</name>
</gene>
<sequence length="236" mass="25668">MLDDGWADDEGNYDLFTRAEISLGRRPSFIASKRAGTTSVSEFGPIGGYLDASSLPFTTSSTTNESLVDRLDGGMFLPKCNLHILNLLRGVGAIVTKGLEDEKPDRLDLGLDIWQNVCPLCAFQSSDYDYADMLVLDHLKGTITEPVLEDKESRDVSVFALKTITVEHPSDRVAASACAKLMLALLGQVKSMDTPPEACVETLAILSILITRFPAHLSAKVLTPPRLPFWPAPQSS</sequence>
<evidence type="ECO:0000313" key="2">
    <source>
        <dbReference type="Proteomes" id="UP000799118"/>
    </source>
</evidence>
<dbReference type="EMBL" id="ML769527">
    <property type="protein sequence ID" value="KAE9395686.1"/>
    <property type="molecule type" value="Genomic_DNA"/>
</dbReference>
<dbReference type="Proteomes" id="UP000799118">
    <property type="component" value="Unassembled WGS sequence"/>
</dbReference>